<dbReference type="STRING" id="1356854.N007_09075"/>
<accession>A0A9E7CVL6</accession>
<organism evidence="4 5">
    <name type="scientific">Alicyclobacillus acidoterrestris (strain ATCC 49025 / DSM 3922 / CIP 106132 / NCIMB 13137 / GD3B)</name>
    <dbReference type="NCBI Taxonomy" id="1356854"/>
    <lineage>
        <taxon>Bacteria</taxon>
        <taxon>Bacillati</taxon>
        <taxon>Bacillota</taxon>
        <taxon>Bacilli</taxon>
        <taxon>Bacillales</taxon>
        <taxon>Alicyclobacillaceae</taxon>
        <taxon>Alicyclobacillus</taxon>
    </lineage>
</organism>
<gene>
    <name evidence="4" type="ORF">K1I37_17530</name>
</gene>
<dbReference type="InterPro" id="IPR000524">
    <property type="entry name" value="Tscrpt_reg_HTH_GntR"/>
</dbReference>
<evidence type="ECO:0000256" key="3">
    <source>
        <dbReference type="ARBA" id="ARBA00023163"/>
    </source>
</evidence>
<dbReference type="GO" id="GO:0003677">
    <property type="term" value="F:DNA binding"/>
    <property type="evidence" value="ECO:0007669"/>
    <property type="project" value="UniProtKB-KW"/>
</dbReference>
<dbReference type="GO" id="GO:0003700">
    <property type="term" value="F:DNA-binding transcription factor activity"/>
    <property type="evidence" value="ECO:0007669"/>
    <property type="project" value="InterPro"/>
</dbReference>
<keyword evidence="1" id="KW-0805">Transcription regulation</keyword>
<evidence type="ECO:0000313" key="4">
    <source>
        <dbReference type="EMBL" id="UNO48443.1"/>
    </source>
</evidence>
<dbReference type="InterPro" id="IPR036390">
    <property type="entry name" value="WH_DNA-bd_sf"/>
</dbReference>
<evidence type="ECO:0000256" key="2">
    <source>
        <dbReference type="ARBA" id="ARBA00023125"/>
    </source>
</evidence>
<name>T0BYD7_ALIAG</name>
<dbReference type="Gene3D" id="1.10.10.10">
    <property type="entry name" value="Winged helix-like DNA-binding domain superfamily/Winged helix DNA-binding domain"/>
    <property type="match status" value="1"/>
</dbReference>
<dbReference type="OrthoDB" id="457376at2"/>
<dbReference type="EMBL" id="CP080467">
    <property type="protein sequence ID" value="UNO48443.1"/>
    <property type="molecule type" value="Genomic_DNA"/>
</dbReference>
<dbReference type="KEGG" id="aaco:K1I37_17530"/>
<dbReference type="SMART" id="SM00866">
    <property type="entry name" value="UTRA"/>
    <property type="match status" value="1"/>
</dbReference>
<dbReference type="Gene3D" id="3.40.1410.10">
    <property type="entry name" value="Chorismate lyase-like"/>
    <property type="match status" value="1"/>
</dbReference>
<dbReference type="SUPFAM" id="SSF46785">
    <property type="entry name" value="Winged helix' DNA-binding domain"/>
    <property type="match status" value="1"/>
</dbReference>
<dbReference type="Pfam" id="PF00392">
    <property type="entry name" value="GntR"/>
    <property type="match status" value="1"/>
</dbReference>
<dbReference type="PANTHER" id="PTHR44846">
    <property type="entry name" value="MANNOSYL-D-GLYCERATE TRANSPORT/METABOLISM SYSTEM REPRESSOR MNGR-RELATED"/>
    <property type="match status" value="1"/>
</dbReference>
<dbReference type="SMART" id="SM00345">
    <property type="entry name" value="HTH_GNTR"/>
    <property type="match status" value="1"/>
</dbReference>
<dbReference type="InterPro" id="IPR050679">
    <property type="entry name" value="Bact_HTH_transcr_reg"/>
</dbReference>
<dbReference type="InterPro" id="IPR036388">
    <property type="entry name" value="WH-like_DNA-bd_sf"/>
</dbReference>
<sequence>MINRDSDVPIYQQLKDWMMSQIESGLWKEGDTIQPERELAHAFGVNRLTVRKALADLVAEGWLDRRRGVGTFVTRPQIQQPLHRLTSFSDDIRAMGMEPSSRVLKMEIRKATPFEAYKLRLHRTTDLIIELRRLRLANDIPIGVESAILPFHRCKALTGVTFNALHSLYHQLRTQCGIELANGSQIIEASTASEDCAEILDIQPGDSILKMQRTTVDVDGEVVEWVTSFYRADRYRFRVELPIANPTKSTEEG</sequence>
<dbReference type="PANTHER" id="PTHR44846:SF1">
    <property type="entry name" value="MANNOSYL-D-GLYCERATE TRANSPORT_METABOLISM SYSTEM REPRESSOR MNGR-RELATED"/>
    <property type="match status" value="1"/>
</dbReference>
<keyword evidence="3" id="KW-0804">Transcription</keyword>
<dbReference type="Proteomes" id="UP000829401">
    <property type="component" value="Chromosome"/>
</dbReference>
<dbReference type="SUPFAM" id="SSF64288">
    <property type="entry name" value="Chorismate lyase-like"/>
    <property type="match status" value="1"/>
</dbReference>
<protein>
    <submittedName>
        <fullName evidence="4">GntR family transcriptional regulator</fullName>
    </submittedName>
</protein>
<dbReference type="FunFam" id="1.10.10.10:FF:000079">
    <property type="entry name" value="GntR family transcriptional regulator"/>
    <property type="match status" value="1"/>
</dbReference>
<reference evidence="5" key="1">
    <citation type="journal article" date="2022" name="G3 (Bethesda)">
        <title>Unveiling the complete genome sequence of Alicyclobacillus acidoterrestris DSM 3922T, a taint-producing strain.</title>
        <authorList>
            <person name="Leonardo I.C."/>
            <person name="Barreto Crespo M.T."/>
            <person name="Gaspar F.B."/>
        </authorList>
    </citation>
    <scope>NUCLEOTIDE SEQUENCE [LARGE SCALE GENOMIC DNA]</scope>
    <source>
        <strain evidence="5">DSM 3922</strain>
    </source>
</reference>
<dbReference type="eggNOG" id="COG2188">
    <property type="taxonomic scope" value="Bacteria"/>
</dbReference>
<evidence type="ECO:0000313" key="5">
    <source>
        <dbReference type="Proteomes" id="UP000829401"/>
    </source>
</evidence>
<keyword evidence="5" id="KW-1185">Reference proteome</keyword>
<dbReference type="InterPro" id="IPR028978">
    <property type="entry name" value="Chorismate_lyase_/UTRA_dom_sf"/>
</dbReference>
<dbReference type="PROSITE" id="PS50949">
    <property type="entry name" value="HTH_GNTR"/>
    <property type="match status" value="1"/>
</dbReference>
<dbReference type="PRINTS" id="PR00035">
    <property type="entry name" value="HTHGNTR"/>
</dbReference>
<accession>T0BYD7</accession>
<dbReference type="GO" id="GO:0045892">
    <property type="term" value="P:negative regulation of DNA-templated transcription"/>
    <property type="evidence" value="ECO:0007669"/>
    <property type="project" value="TreeGrafter"/>
</dbReference>
<dbReference type="Pfam" id="PF07702">
    <property type="entry name" value="UTRA"/>
    <property type="match status" value="1"/>
</dbReference>
<keyword evidence="2" id="KW-0238">DNA-binding</keyword>
<dbReference type="InterPro" id="IPR011663">
    <property type="entry name" value="UTRA"/>
</dbReference>
<dbReference type="CDD" id="cd07377">
    <property type="entry name" value="WHTH_GntR"/>
    <property type="match status" value="1"/>
</dbReference>
<proteinExistence type="predicted"/>
<dbReference type="RefSeq" id="WP_021296876.1">
    <property type="nucleotide sequence ID" value="NZ_AURB01000137.1"/>
</dbReference>
<evidence type="ECO:0000256" key="1">
    <source>
        <dbReference type="ARBA" id="ARBA00023015"/>
    </source>
</evidence>
<dbReference type="AlphaFoldDB" id="T0BYD7"/>